<proteinExistence type="predicted"/>
<feature type="compositionally biased region" description="Basic and acidic residues" evidence="1">
    <location>
        <begin position="242"/>
        <end position="277"/>
    </location>
</feature>
<dbReference type="InParanoid" id="A0A6J0BGB4"/>
<keyword evidence="2" id="KW-1185">Reference proteome</keyword>
<dbReference type="Gene3D" id="1.20.120.1250">
    <property type="entry name" value="Sulfhydryl oxidase R596, ORFan domain"/>
    <property type="match status" value="2"/>
</dbReference>
<protein>
    <submittedName>
        <fullName evidence="3">Uncharacterized protein LOC107220000</fullName>
    </submittedName>
</protein>
<sequence>MAKPKTNSEPEESAMGFKDKQKALDTLKALDGRDVSYQYHVITSFVSRAKRTIQITKDEEKLTNLREAQQVFEDWLNDYKENHRGKENLGYLPVETVKGFRALAKKYGVLDDSFYRAYKEEKGDYKTLRGVKTPSGETTWDIERNRQLKEIIDKIKSDHIQWFETDVGDFRGFPTKEHTQCILLGYSPEPTKLKKLIQQVEEKFEGVSEDEDMELAGGEEGREKGTKRSHDSSSDSDDDSDEPQRKTLKKDEEAEEVEKVDKEEKQESGLSFKDKERANRSLKSLEGRDVAYQYHAITGLIRRAERVITCTKDEEKIKNMKEAIEVYENWITDYNVNGRSKENFGYLALDLVQAYKPLADRYEIEDTGILKAYEQEEGDYKRLRGVKVPDTKITWDVERNKNLRAITEEIKNKHIQWFETDPELRGLPTKEHTQCIMWAFSHDAAKLKKLLPTLREKLKLTE</sequence>
<evidence type="ECO:0000256" key="1">
    <source>
        <dbReference type="SAM" id="MobiDB-lite"/>
    </source>
</evidence>
<organism evidence="3">
    <name type="scientific">Neodiprion lecontei</name>
    <name type="common">Redheaded pine sawfly</name>
    <dbReference type="NCBI Taxonomy" id="441921"/>
    <lineage>
        <taxon>Eukaryota</taxon>
        <taxon>Metazoa</taxon>
        <taxon>Ecdysozoa</taxon>
        <taxon>Arthropoda</taxon>
        <taxon>Hexapoda</taxon>
        <taxon>Insecta</taxon>
        <taxon>Pterygota</taxon>
        <taxon>Neoptera</taxon>
        <taxon>Endopterygota</taxon>
        <taxon>Hymenoptera</taxon>
        <taxon>Tenthredinoidea</taxon>
        <taxon>Diprionidae</taxon>
        <taxon>Diprioninae</taxon>
        <taxon>Neodiprion</taxon>
    </lineage>
</organism>
<feature type="region of interest" description="Disordered" evidence="1">
    <location>
        <begin position="204"/>
        <end position="277"/>
    </location>
</feature>
<accession>A0A6J0BGB4</accession>
<dbReference type="RefSeq" id="XP_015513869.1">
    <property type="nucleotide sequence ID" value="XM_015658383.2"/>
</dbReference>
<dbReference type="GeneID" id="107220000"/>
<evidence type="ECO:0000313" key="3">
    <source>
        <dbReference type="RefSeq" id="XP_015513869.1"/>
    </source>
</evidence>
<dbReference type="CTD" id="42953"/>
<feature type="compositionally biased region" description="Basic and acidic residues" evidence="1">
    <location>
        <begin position="219"/>
        <end position="233"/>
    </location>
</feature>
<name>A0A6J0BGB4_NEOLC</name>
<dbReference type="OrthoDB" id="8188991at2759"/>
<reference evidence="3" key="1">
    <citation type="submission" date="2025-08" db="UniProtKB">
        <authorList>
            <consortium name="RefSeq"/>
        </authorList>
    </citation>
    <scope>IDENTIFICATION</scope>
    <source>
        <tissue evidence="3">Thorax and Abdomen</tissue>
    </source>
</reference>
<dbReference type="Proteomes" id="UP000829291">
    <property type="component" value="Chromosome 6"/>
</dbReference>
<evidence type="ECO:0000313" key="2">
    <source>
        <dbReference type="Proteomes" id="UP000829291"/>
    </source>
</evidence>
<dbReference type="AlphaFoldDB" id="A0A6J0BGB4"/>
<gene>
    <name evidence="3" type="primary">LOC107220000</name>
</gene>
<dbReference type="KEGG" id="nlo:107220000"/>